<dbReference type="InterPro" id="IPR003841">
    <property type="entry name" value="Na/Pi_transpt"/>
</dbReference>
<feature type="transmembrane region" description="Helical" evidence="6">
    <location>
        <begin position="131"/>
        <end position="149"/>
    </location>
</feature>
<evidence type="ECO:0000256" key="5">
    <source>
        <dbReference type="ARBA" id="ARBA00023136"/>
    </source>
</evidence>
<feature type="transmembrane region" description="Helical" evidence="6">
    <location>
        <begin position="161"/>
        <end position="185"/>
    </location>
</feature>
<evidence type="ECO:0000256" key="2">
    <source>
        <dbReference type="ARBA" id="ARBA00022475"/>
    </source>
</evidence>
<comment type="caution">
    <text evidence="8">The sequence shown here is derived from an EMBL/GenBank/DDBJ whole genome shotgun (WGS) entry which is preliminary data.</text>
</comment>
<feature type="transmembrane region" description="Helical" evidence="6">
    <location>
        <begin position="87"/>
        <end position="111"/>
    </location>
</feature>
<evidence type="ECO:0000259" key="7">
    <source>
        <dbReference type="Pfam" id="PF01895"/>
    </source>
</evidence>
<dbReference type="Proteomes" id="UP001169006">
    <property type="component" value="Unassembled WGS sequence"/>
</dbReference>
<keyword evidence="3 6" id="KW-0812">Transmembrane</keyword>
<evidence type="ECO:0000256" key="6">
    <source>
        <dbReference type="SAM" id="Phobius"/>
    </source>
</evidence>
<dbReference type="EMBL" id="JAUKWQ010000003">
    <property type="protein sequence ID" value="MDO1582976.1"/>
    <property type="molecule type" value="Genomic_DNA"/>
</dbReference>
<feature type="transmembrane region" description="Helical" evidence="6">
    <location>
        <begin position="240"/>
        <end position="260"/>
    </location>
</feature>
<feature type="domain" description="PhoU" evidence="7">
    <location>
        <begin position="446"/>
        <end position="529"/>
    </location>
</feature>
<organism evidence="8 9">
    <name type="scientific">Rhizobium oryzicola</name>
    <dbReference type="NCBI Taxonomy" id="1232668"/>
    <lineage>
        <taxon>Bacteria</taxon>
        <taxon>Pseudomonadati</taxon>
        <taxon>Pseudomonadota</taxon>
        <taxon>Alphaproteobacteria</taxon>
        <taxon>Hyphomicrobiales</taxon>
        <taxon>Rhizobiaceae</taxon>
        <taxon>Rhizobium/Agrobacterium group</taxon>
        <taxon>Rhizobium</taxon>
    </lineage>
</organism>
<reference evidence="8" key="1">
    <citation type="journal article" date="2015" name="Int. J. Syst. Evol. Microbiol.">
        <title>Rhizobium oryzicola sp. nov., potential plant-growth-promoting endophytic bacteria isolated from rice roots.</title>
        <authorList>
            <person name="Zhang X.X."/>
            <person name="Gao J.S."/>
            <person name="Cao Y.H."/>
            <person name="Sheirdil R.A."/>
            <person name="Wang X.C."/>
            <person name="Zhang L."/>
        </authorList>
    </citation>
    <scope>NUCLEOTIDE SEQUENCE</scope>
    <source>
        <strain evidence="8">05753</strain>
    </source>
</reference>
<dbReference type="InterPro" id="IPR026022">
    <property type="entry name" value="PhoU_dom"/>
</dbReference>
<dbReference type="PANTHER" id="PTHR10010">
    <property type="entry name" value="SOLUTE CARRIER FAMILY 34 SODIUM PHOSPHATE , MEMBER 2-RELATED"/>
    <property type="match status" value="1"/>
</dbReference>
<sequence>MGSTAVIINLLGAVALLLFGLSQVKEGVSRAFGAQLRTGLSTGTRTGVRSFLSGFVATVALQSSTATALMTASFVEKDLVKPRMAQIVLLGANVGTAVTAWIVGFGVGWLSPLLILVGIAFYRAKSSSRQGLGSALIGIGLMLLSLHLMSAATEPLRESPVLIAFIGLLDSAWPVAFLLAAFIAFASSSSLAAVILILSVASKGIVPPALIIVMVLGANFGGAIPPFVASMSGAAAARRVTLGNIIVRGVGCLAVMPLAGYGGMLLDHAPTPPQMMPVDAHLAFNLLLALVAWPFATLLSDRMARLIPEEAKADMAPKFLDRDELSSPVVALTSATREVLAVGDLIERMLIKTSHAFTKNDLSELVEVAQLERRVDRLQQEVKVYLSLLARVGLSDENSRRSIQIIDYAINLEHIGDIIEKGLMPQVTKKVAQGLKFSEDGYNELLQLMNMTLDNLRVAQTIFVTRDFDLARQMMEVKVAVRRMEKESSERHLKRLQDGRLESLQTSSLHLDMLRDLKRINAHIVSVAHPILDESGLLVESRLRATN</sequence>
<proteinExistence type="predicted"/>
<dbReference type="NCBIfam" id="NF037997">
    <property type="entry name" value="Na_Pi_symport"/>
    <property type="match status" value="1"/>
</dbReference>
<keyword evidence="9" id="KW-1185">Reference proteome</keyword>
<evidence type="ECO:0000256" key="4">
    <source>
        <dbReference type="ARBA" id="ARBA00022989"/>
    </source>
</evidence>
<dbReference type="Gene3D" id="1.20.58.220">
    <property type="entry name" value="Phosphate transport system protein phou homolog 2, domain 2"/>
    <property type="match status" value="1"/>
</dbReference>
<dbReference type="Pfam" id="PF02690">
    <property type="entry name" value="Na_Pi_cotrans"/>
    <property type="match status" value="1"/>
</dbReference>
<feature type="domain" description="PhoU" evidence="7">
    <location>
        <begin position="342"/>
        <end position="420"/>
    </location>
</feature>
<protein>
    <submittedName>
        <fullName evidence="8">Na/Pi cotransporter family protein</fullName>
    </submittedName>
</protein>
<evidence type="ECO:0000313" key="8">
    <source>
        <dbReference type="EMBL" id="MDO1582976.1"/>
    </source>
</evidence>
<reference evidence="8" key="2">
    <citation type="submission" date="2023-07" db="EMBL/GenBank/DDBJ databases">
        <authorList>
            <person name="Sun H."/>
        </authorList>
    </citation>
    <scope>NUCLEOTIDE SEQUENCE</scope>
    <source>
        <strain evidence="8">05753</strain>
    </source>
</reference>
<keyword evidence="5 6" id="KW-0472">Membrane</keyword>
<accession>A0ABT8SX97</accession>
<dbReference type="PANTHER" id="PTHR10010:SF46">
    <property type="entry name" value="SODIUM-DEPENDENT PHOSPHATE TRANSPORT PROTEIN 2B"/>
    <property type="match status" value="1"/>
</dbReference>
<dbReference type="RefSeq" id="WP_302077134.1">
    <property type="nucleotide sequence ID" value="NZ_JAUKWQ010000003.1"/>
</dbReference>
<feature type="transmembrane region" description="Helical" evidence="6">
    <location>
        <begin position="280"/>
        <end position="299"/>
    </location>
</feature>
<keyword evidence="2" id="KW-1003">Cell membrane</keyword>
<evidence type="ECO:0000256" key="3">
    <source>
        <dbReference type="ARBA" id="ARBA00022692"/>
    </source>
</evidence>
<dbReference type="Pfam" id="PF01895">
    <property type="entry name" value="PhoU"/>
    <property type="match status" value="2"/>
</dbReference>
<keyword evidence="4 6" id="KW-1133">Transmembrane helix</keyword>
<dbReference type="SUPFAM" id="SSF109755">
    <property type="entry name" value="PhoU-like"/>
    <property type="match status" value="1"/>
</dbReference>
<gene>
    <name evidence="8" type="ORF">Q2T52_12865</name>
</gene>
<name>A0ABT8SX97_9HYPH</name>
<evidence type="ECO:0000313" key="9">
    <source>
        <dbReference type="Proteomes" id="UP001169006"/>
    </source>
</evidence>
<comment type="subcellular location">
    <subcellularLocation>
        <location evidence="1">Cell membrane</location>
        <topology evidence="1">Multi-pass membrane protein</topology>
    </subcellularLocation>
</comment>
<feature type="transmembrane region" description="Helical" evidence="6">
    <location>
        <begin position="52"/>
        <end position="75"/>
    </location>
</feature>
<dbReference type="InterPro" id="IPR038078">
    <property type="entry name" value="PhoU-like_sf"/>
</dbReference>
<dbReference type="NCBIfam" id="TIGR01013">
    <property type="entry name" value="2a58"/>
    <property type="match status" value="1"/>
</dbReference>
<evidence type="ECO:0000256" key="1">
    <source>
        <dbReference type="ARBA" id="ARBA00004651"/>
    </source>
</evidence>